<evidence type="ECO:0000256" key="2">
    <source>
        <dbReference type="SAM" id="Phobius"/>
    </source>
</evidence>
<dbReference type="Proteomes" id="UP001174909">
    <property type="component" value="Unassembled WGS sequence"/>
</dbReference>
<evidence type="ECO:0000313" key="5">
    <source>
        <dbReference type="Proteomes" id="UP001174909"/>
    </source>
</evidence>
<dbReference type="PANTHER" id="PTHR33538">
    <property type="entry name" value="PROTEIN GAMETE EXPRESSED 1"/>
    <property type="match status" value="1"/>
</dbReference>
<accession>A0AA35WRP4</accession>
<keyword evidence="2" id="KW-0812">Transmembrane</keyword>
<evidence type="ECO:0000313" key="4">
    <source>
        <dbReference type="EMBL" id="CAI8024145.1"/>
    </source>
</evidence>
<proteinExistence type="predicted"/>
<feature type="transmembrane region" description="Helical" evidence="2">
    <location>
        <begin position="372"/>
        <end position="400"/>
    </location>
</feature>
<comment type="caution">
    <text evidence="4">The sequence shown here is derived from an EMBL/GenBank/DDBJ whole genome shotgun (WGS) entry which is preliminary data.</text>
</comment>
<sequence length="549" mass="60130">MAVVSRSIGLFVAVLLWCSGTEALWWPFSSGGGEETPPAAAAPAPPSGPVTFEMNSAEQKFLAEAQAMLNLPPLEACQHKVVRELKQSCGAMGEEKLGKMSVALLNCQSQAENRPTFTCTLDMTLAECTTDMDPTVWNAYHIISNRARSVCYATRQQMFRRQTEAVVNKLSSSSLQQIQAMMELSEQQAEVKNLAQSSLKTLQEAQREAKVREREIAANEEGMKEKIASNLEHLAREKVLISSGQQLIANMTSDIRQQLEVASEMLGSQEQNLKASQKEIMDDISTVRENIQGVWGRIDNRTSQLLGVLQDITDHYQDTLESLRVINETLGGVQEMVEGMNAAVHTQLDWVIGQLGGANHGLRVLSSCAGHALFLLVAMLVIVFLRAPAVARFFLLVSVVTNAVCDVRMGVALTYSALATMATIVVLLNWLCVSLKRNRKTAPPVFSLPNSQPYVHTHSDRAPFEQDHAHNHSLASSLDEDSIIEYEVEKPANGRASRDLTPQFLAAETLSSTPSKALSGPARCVAMTNSGMQCRLRSIPGSVTCHRHC</sequence>
<dbReference type="EMBL" id="CASHTH010002055">
    <property type="protein sequence ID" value="CAI8024145.1"/>
    <property type="molecule type" value="Genomic_DNA"/>
</dbReference>
<reference evidence="4" key="1">
    <citation type="submission" date="2023-03" db="EMBL/GenBank/DDBJ databases">
        <authorList>
            <person name="Steffen K."/>
            <person name="Cardenas P."/>
        </authorList>
    </citation>
    <scope>NUCLEOTIDE SEQUENCE</scope>
</reference>
<protein>
    <submittedName>
        <fullName evidence="4">Protein brambleberry</fullName>
    </submittedName>
</protein>
<organism evidence="4 5">
    <name type="scientific">Geodia barretti</name>
    <name type="common">Barrett's horny sponge</name>
    <dbReference type="NCBI Taxonomy" id="519541"/>
    <lineage>
        <taxon>Eukaryota</taxon>
        <taxon>Metazoa</taxon>
        <taxon>Porifera</taxon>
        <taxon>Demospongiae</taxon>
        <taxon>Heteroscleromorpha</taxon>
        <taxon>Tetractinellida</taxon>
        <taxon>Astrophorina</taxon>
        <taxon>Geodiidae</taxon>
        <taxon>Geodia</taxon>
    </lineage>
</organism>
<evidence type="ECO:0000256" key="3">
    <source>
        <dbReference type="SAM" id="SignalP"/>
    </source>
</evidence>
<feature type="chain" id="PRO_5041279819" evidence="3">
    <location>
        <begin position="24"/>
        <end position="549"/>
    </location>
</feature>
<name>A0AA35WRP4_GEOBA</name>
<keyword evidence="3" id="KW-0732">Signal</keyword>
<feature type="signal peptide" evidence="3">
    <location>
        <begin position="1"/>
        <end position="23"/>
    </location>
</feature>
<dbReference type="AlphaFoldDB" id="A0AA35WRP4"/>
<keyword evidence="1" id="KW-0175">Coiled coil</keyword>
<dbReference type="PANTHER" id="PTHR33538:SF1">
    <property type="entry name" value="PROTEIN BRAMBLEBERRY"/>
    <property type="match status" value="1"/>
</dbReference>
<keyword evidence="5" id="KW-1185">Reference proteome</keyword>
<feature type="coiled-coil region" evidence="1">
    <location>
        <begin position="195"/>
        <end position="222"/>
    </location>
</feature>
<feature type="transmembrane region" description="Helical" evidence="2">
    <location>
        <begin position="412"/>
        <end position="431"/>
    </location>
</feature>
<evidence type="ECO:0000256" key="1">
    <source>
        <dbReference type="SAM" id="Coils"/>
    </source>
</evidence>
<keyword evidence="2" id="KW-0472">Membrane</keyword>
<keyword evidence="2" id="KW-1133">Transmembrane helix</keyword>
<dbReference type="InterPro" id="IPR040346">
    <property type="entry name" value="GEX1/Brambleberry"/>
</dbReference>
<gene>
    <name evidence="4" type="ORF">GBAR_LOCUS14045</name>
</gene>